<dbReference type="Pfam" id="PF18998">
    <property type="entry name" value="Flg_new_2"/>
    <property type="match status" value="2"/>
</dbReference>
<evidence type="ECO:0000256" key="1">
    <source>
        <dbReference type="SAM" id="SignalP"/>
    </source>
</evidence>
<dbReference type="Gene3D" id="2.60.40.1080">
    <property type="match status" value="1"/>
</dbReference>
<dbReference type="EMBL" id="ATFE01000013">
    <property type="protein sequence ID" value="EPF28104.1"/>
    <property type="molecule type" value="Genomic_DNA"/>
</dbReference>
<sequence>MDKNGRTNRLLSRLAVGLMLAAMALFTGCPNKITVKPETFAVTFSAGEHGTLKAKADGVTETDKSPINVEKGKTVTFTAKPASGYEVDKWTVNGTAITNDTTTYSHKVTAKIEVKVSFKAKPPAVIAVTEVKLDKSKLALEEGKSEQLTATVAPTNATNKKVTWSSDKPAIASVDATGKVTAKKTGTAKIIVTTEDGGKTASCTVNVTAKPPTTYKITFSVDGTGGTLKAKAEGIVETTISPINVEHDKTVTFTATADSGYRVKGWTRDGEAVNGTNDSYSFTVTKGVEVKVSFESNSTPPPPPAGDFVTITPLATGITGMDPDPASLPGTGDYWKGVFRAGRKVKLSPYKLGKTEVPYKLWKEVYDWAIGNGYTFANEGQKGSSGSGSEEEPVTKVSWRDCVVWCNAYTQKTNNAESECVYRKKDDHTAVLKNATDTAACDAAYADMSKKGFRLPTEAEWEYAARWQGSDNTNAEQYGEVWLTKVNSASGAKDKWNTAETGEVAWYSGNADSKTHPVGTKKANALGLHDMSGNVWEWCFDRYDNNPTANDGAYESGGFVTDPQGAPAAPGTRRVIRGGSWGYDAEDCVVGARFSSSYPDNSIVNLGFRLALRP</sequence>
<dbReference type="Proteomes" id="UP000014634">
    <property type="component" value="Unassembled WGS sequence"/>
</dbReference>
<dbReference type="InterPro" id="IPR044060">
    <property type="entry name" value="Bacterial_rp_domain"/>
</dbReference>
<dbReference type="Pfam" id="PF03781">
    <property type="entry name" value="FGE-sulfatase"/>
    <property type="match status" value="1"/>
</dbReference>
<feature type="chain" id="PRO_5041735231" description="BIG2 domain-containing protein" evidence="1">
    <location>
        <begin position="25"/>
        <end position="614"/>
    </location>
</feature>
<dbReference type="Pfam" id="PF02368">
    <property type="entry name" value="Big_2"/>
    <property type="match status" value="1"/>
</dbReference>
<evidence type="ECO:0000313" key="4">
    <source>
        <dbReference type="Proteomes" id="UP000014634"/>
    </source>
</evidence>
<evidence type="ECO:0000313" key="3">
    <source>
        <dbReference type="EMBL" id="EPF28104.1"/>
    </source>
</evidence>
<comment type="caution">
    <text evidence="3">The sequence shown here is derived from an EMBL/GenBank/DDBJ whole genome shotgun (WGS) entry which is preliminary data.</text>
</comment>
<dbReference type="SUPFAM" id="SSF56436">
    <property type="entry name" value="C-type lectin-like"/>
    <property type="match status" value="1"/>
</dbReference>
<accession>A0AA87NPR0</accession>
<dbReference type="SMART" id="SM00635">
    <property type="entry name" value="BID_2"/>
    <property type="match status" value="1"/>
</dbReference>
<dbReference type="PANTHER" id="PTHR23150">
    <property type="entry name" value="SULFATASE MODIFYING FACTOR 1, 2"/>
    <property type="match status" value="1"/>
</dbReference>
<dbReference type="SUPFAM" id="SSF49373">
    <property type="entry name" value="Invasin/intimin cell-adhesion fragments"/>
    <property type="match status" value="1"/>
</dbReference>
<dbReference type="InterPro" id="IPR005532">
    <property type="entry name" value="SUMF_dom"/>
</dbReference>
<evidence type="ECO:0000259" key="2">
    <source>
        <dbReference type="SMART" id="SM00635"/>
    </source>
</evidence>
<feature type="domain" description="BIG2" evidence="2">
    <location>
        <begin position="127"/>
        <end position="204"/>
    </location>
</feature>
<dbReference type="PANTHER" id="PTHR23150:SF19">
    <property type="entry name" value="FORMYLGLYCINE-GENERATING ENZYME"/>
    <property type="match status" value="1"/>
</dbReference>
<proteinExistence type="predicted"/>
<dbReference type="PROSITE" id="PS51257">
    <property type="entry name" value="PROKAR_LIPOPROTEIN"/>
    <property type="match status" value="1"/>
</dbReference>
<gene>
    <name evidence="3" type="ORF">HMPREF9195_01795</name>
</gene>
<name>A0AA87NPR0_TREMD</name>
<dbReference type="InterPro" id="IPR003343">
    <property type="entry name" value="Big_2"/>
</dbReference>
<dbReference type="InterPro" id="IPR051043">
    <property type="entry name" value="Sulfatase_Mod_Factor_Kinase"/>
</dbReference>
<protein>
    <recommendedName>
        <fullName evidence="2">BIG2 domain-containing protein</fullName>
    </recommendedName>
</protein>
<reference evidence="3 4" key="1">
    <citation type="submission" date="2013-04" db="EMBL/GenBank/DDBJ databases">
        <title>The Genome Sequence of Treponema medium ATCC 700293.</title>
        <authorList>
            <consortium name="The Broad Institute Genomics Platform"/>
            <person name="Earl A."/>
            <person name="Ward D."/>
            <person name="Feldgarden M."/>
            <person name="Gevers D."/>
            <person name="Leonetti C."/>
            <person name="Blanton J.M."/>
            <person name="Dewhirst F.E."/>
            <person name="Izard J."/>
            <person name="Walker B."/>
            <person name="Young S."/>
            <person name="Zeng Q."/>
            <person name="Gargeya S."/>
            <person name="Fitzgerald M."/>
            <person name="Haas B."/>
            <person name="Abouelleil A."/>
            <person name="Allen A.W."/>
            <person name="Alvarado L."/>
            <person name="Arachchi H.M."/>
            <person name="Berlin A.M."/>
            <person name="Chapman S.B."/>
            <person name="Gainer-Dewar J."/>
            <person name="Goldberg J."/>
            <person name="Griggs A."/>
            <person name="Gujja S."/>
            <person name="Hansen M."/>
            <person name="Howarth C."/>
            <person name="Imamovic A."/>
            <person name="Ireland A."/>
            <person name="Larimer J."/>
            <person name="McCowan C."/>
            <person name="Murphy C."/>
            <person name="Pearson M."/>
            <person name="Poon T.W."/>
            <person name="Priest M."/>
            <person name="Roberts A."/>
            <person name="Saif S."/>
            <person name="Shea T."/>
            <person name="Sisk P."/>
            <person name="Sykes S."/>
            <person name="Wortman J."/>
            <person name="Nusbaum C."/>
            <person name="Birren B."/>
        </authorList>
    </citation>
    <scope>NUCLEOTIDE SEQUENCE [LARGE SCALE GENOMIC DNA]</scope>
    <source>
        <strain evidence="3 4">ATCC 700293</strain>
    </source>
</reference>
<dbReference type="AlphaFoldDB" id="A0AA87NPR0"/>
<organism evidence="3 4">
    <name type="scientific">Treponema medium ATCC 700293</name>
    <dbReference type="NCBI Taxonomy" id="1125700"/>
    <lineage>
        <taxon>Bacteria</taxon>
        <taxon>Pseudomonadati</taxon>
        <taxon>Spirochaetota</taxon>
        <taxon>Spirochaetia</taxon>
        <taxon>Spirochaetales</taxon>
        <taxon>Treponemataceae</taxon>
        <taxon>Treponema</taxon>
    </lineage>
</organism>
<keyword evidence="1" id="KW-0732">Signal</keyword>
<dbReference type="GO" id="GO:0120147">
    <property type="term" value="F:formylglycine-generating oxidase activity"/>
    <property type="evidence" value="ECO:0007669"/>
    <property type="project" value="TreeGrafter"/>
</dbReference>
<feature type="signal peptide" evidence="1">
    <location>
        <begin position="1"/>
        <end position="24"/>
    </location>
</feature>
<dbReference type="InterPro" id="IPR042095">
    <property type="entry name" value="SUMF_sf"/>
</dbReference>
<dbReference type="InterPro" id="IPR008964">
    <property type="entry name" value="Invasin/intimin_cell_adhesion"/>
</dbReference>
<dbReference type="Gene3D" id="3.90.1580.10">
    <property type="entry name" value="paralog of FGE (formylglycine-generating enzyme)"/>
    <property type="match status" value="1"/>
</dbReference>
<dbReference type="InterPro" id="IPR016187">
    <property type="entry name" value="CTDL_fold"/>
</dbReference>